<reference evidence="1 2" key="1">
    <citation type="submission" date="2018-08" db="EMBL/GenBank/DDBJ databases">
        <title>A genome reference for cultivated species of the human gut microbiota.</title>
        <authorList>
            <person name="Zou Y."/>
            <person name="Xue W."/>
            <person name="Luo G."/>
        </authorList>
    </citation>
    <scope>NUCLEOTIDE SEQUENCE [LARGE SCALE GENOMIC DNA]</scope>
    <source>
        <strain evidence="1 2">AM42-11AC</strain>
    </source>
</reference>
<dbReference type="RefSeq" id="WP_117477457.1">
    <property type="nucleotide sequence ID" value="NZ_QVEZ01000015.1"/>
</dbReference>
<dbReference type="EMBL" id="QVEZ01000015">
    <property type="protein sequence ID" value="RGC03596.1"/>
    <property type="molecule type" value="Genomic_DNA"/>
</dbReference>
<accession>A0A3E2V1C1</accession>
<name>A0A3E2V1C1_9FIRM</name>
<sequence>MNDEIQMSISIPTDDDGYALLKCDHCGNLFKVMPSDAQDDGVLQIYCPSCGLISDNYLTEDVLNLAMNMAENIANDYIYDMVKDLERKSNKYVKIKAGNRPIHKSESPLHSGIEALESGTFSCCGRTAKIKPLLKIAGAYCPFCGVKDYEIE</sequence>
<dbReference type="Proteomes" id="UP000261079">
    <property type="component" value="Unassembled WGS sequence"/>
</dbReference>
<proteinExistence type="predicted"/>
<evidence type="ECO:0000313" key="2">
    <source>
        <dbReference type="Proteomes" id="UP000261079"/>
    </source>
</evidence>
<comment type="caution">
    <text evidence="1">The sequence shown here is derived from an EMBL/GenBank/DDBJ whole genome shotgun (WGS) entry which is preliminary data.</text>
</comment>
<evidence type="ECO:0000313" key="1">
    <source>
        <dbReference type="EMBL" id="RGC03596.1"/>
    </source>
</evidence>
<dbReference type="AlphaFoldDB" id="A0A3E2V1C1"/>
<protein>
    <submittedName>
        <fullName evidence="1">TFIIB-type zinc ribbon-containing protein</fullName>
    </submittedName>
</protein>
<gene>
    <name evidence="1" type="ORF">DW905_13940</name>
</gene>
<organism evidence="1 2">
    <name type="scientific">Faecalibacterium prausnitzii</name>
    <dbReference type="NCBI Taxonomy" id="853"/>
    <lineage>
        <taxon>Bacteria</taxon>
        <taxon>Bacillati</taxon>
        <taxon>Bacillota</taxon>
        <taxon>Clostridia</taxon>
        <taxon>Eubacteriales</taxon>
        <taxon>Oscillospiraceae</taxon>
        <taxon>Faecalibacterium</taxon>
    </lineage>
</organism>